<dbReference type="PROSITE" id="PS00102">
    <property type="entry name" value="PHOSPHORYLASE"/>
    <property type="match status" value="1"/>
</dbReference>
<dbReference type="InterPro" id="IPR011834">
    <property type="entry name" value="Agluc_phsphrylas"/>
</dbReference>
<feature type="modified residue" description="N6-(pyridoxal phosphate)lysine" evidence="11">
    <location>
        <position position="610"/>
    </location>
</feature>
<evidence type="ECO:0000256" key="6">
    <source>
        <dbReference type="ARBA" id="ARBA00022676"/>
    </source>
</evidence>
<comment type="catalytic activity">
    <reaction evidence="1">
        <text>[(1-&gt;4)-alpha-D-glucosyl](n) + phosphate = [(1-&gt;4)-alpha-D-glucosyl](n-1) + alpha-D-glucose 1-phosphate</text>
        <dbReference type="Rhea" id="RHEA:41732"/>
        <dbReference type="Rhea" id="RHEA-COMP:9584"/>
        <dbReference type="Rhea" id="RHEA-COMP:9586"/>
        <dbReference type="ChEBI" id="CHEBI:15444"/>
        <dbReference type="ChEBI" id="CHEBI:43474"/>
        <dbReference type="ChEBI" id="CHEBI:58601"/>
        <dbReference type="EC" id="2.4.1.1"/>
    </reaction>
</comment>
<keyword evidence="14" id="KW-1185">Reference proteome</keyword>
<evidence type="ECO:0000256" key="7">
    <source>
        <dbReference type="ARBA" id="ARBA00022679"/>
    </source>
</evidence>
<evidence type="ECO:0000256" key="3">
    <source>
        <dbReference type="ARBA" id="ARBA00006047"/>
    </source>
</evidence>
<evidence type="ECO:0000256" key="4">
    <source>
        <dbReference type="ARBA" id="ARBA00012591"/>
    </source>
</evidence>
<evidence type="ECO:0000256" key="11">
    <source>
        <dbReference type="PIRSR" id="PIRSR000460-1"/>
    </source>
</evidence>
<reference evidence="13 14" key="1">
    <citation type="journal article" date="2010" name="Stand. Genomic Sci.">
        <title>Complete genome sequence of Cellulomonas flavigena type strain (134).</title>
        <authorList>
            <person name="Abt B."/>
            <person name="Foster B."/>
            <person name="Lapidus A."/>
            <person name="Clum A."/>
            <person name="Sun H."/>
            <person name="Pukall R."/>
            <person name="Lucas S."/>
            <person name="Glavina Del Rio T."/>
            <person name="Nolan M."/>
            <person name="Tice H."/>
            <person name="Cheng J.F."/>
            <person name="Pitluck S."/>
            <person name="Liolios K."/>
            <person name="Ivanova N."/>
            <person name="Mavromatis K."/>
            <person name="Ovchinnikova G."/>
            <person name="Pati A."/>
            <person name="Goodwin L."/>
            <person name="Chen A."/>
            <person name="Palaniappan K."/>
            <person name="Land M."/>
            <person name="Hauser L."/>
            <person name="Chang Y.J."/>
            <person name="Jeffries C.D."/>
            <person name="Rohde M."/>
            <person name="Goker M."/>
            <person name="Woyke T."/>
            <person name="Bristow J."/>
            <person name="Eisen J.A."/>
            <person name="Markowitz V."/>
            <person name="Hugenholtz P."/>
            <person name="Kyrpides N.C."/>
            <person name="Klenk H.P."/>
        </authorList>
    </citation>
    <scope>NUCLEOTIDE SEQUENCE [LARGE SCALE GENOMIC DNA]</scope>
    <source>
        <strain evidence="14">ATCC 482 / DSM 20109 / BCRC 11376 / JCM 18109 / NBRC 3775 / NCIMB 8073 / NRS 134</strain>
    </source>
</reference>
<dbReference type="RefSeq" id="WP_013116336.1">
    <property type="nucleotide sequence ID" value="NC_014151.1"/>
</dbReference>
<keyword evidence="9" id="KW-0119">Carbohydrate metabolism</keyword>
<dbReference type="PIRSF" id="PIRSF000460">
    <property type="entry name" value="Pprylas_GlgP"/>
    <property type="match status" value="1"/>
</dbReference>
<feature type="domain" description="DUF3417" evidence="12">
    <location>
        <begin position="13"/>
        <end position="121"/>
    </location>
</feature>
<dbReference type="PANTHER" id="PTHR42655:SF1">
    <property type="entry name" value="GLYCOGEN PHOSPHORYLASE"/>
    <property type="match status" value="1"/>
</dbReference>
<dbReference type="KEGG" id="cfl:Cfla_1098"/>
<dbReference type="Pfam" id="PF00343">
    <property type="entry name" value="Phosphorylase"/>
    <property type="match status" value="1"/>
</dbReference>
<dbReference type="GO" id="GO:0030170">
    <property type="term" value="F:pyridoxal phosphate binding"/>
    <property type="evidence" value="ECO:0007669"/>
    <property type="project" value="InterPro"/>
</dbReference>
<evidence type="ECO:0000256" key="1">
    <source>
        <dbReference type="ARBA" id="ARBA00001275"/>
    </source>
</evidence>
<evidence type="ECO:0000256" key="5">
    <source>
        <dbReference type="ARBA" id="ARBA00022533"/>
    </source>
</evidence>
<gene>
    <name evidence="13" type="ordered locus">Cfla_1098</name>
</gene>
<accession>D5ULG0</accession>
<dbReference type="PANTHER" id="PTHR42655">
    <property type="entry name" value="GLYCOGEN PHOSPHORYLASE"/>
    <property type="match status" value="1"/>
</dbReference>
<keyword evidence="7 13" id="KW-0808">Transferase</keyword>
<comment type="similarity">
    <text evidence="3">Belongs to the glycogen phosphorylase family.</text>
</comment>
<name>D5ULG0_CELFN</name>
<dbReference type="EC" id="2.4.1.1" evidence="4"/>
<dbReference type="NCBIfam" id="TIGR02094">
    <property type="entry name" value="more_P_ylases"/>
    <property type="match status" value="1"/>
</dbReference>
<dbReference type="InterPro" id="IPR024517">
    <property type="entry name" value="Glycogen_phosphorylase_DUF3417"/>
</dbReference>
<dbReference type="Gene3D" id="3.40.50.2000">
    <property type="entry name" value="Glycogen Phosphorylase B"/>
    <property type="match status" value="3"/>
</dbReference>
<dbReference type="Pfam" id="PF11897">
    <property type="entry name" value="DUF3417"/>
    <property type="match status" value="1"/>
</dbReference>
<dbReference type="EMBL" id="CP001964">
    <property type="protein sequence ID" value="ADG74002.1"/>
    <property type="molecule type" value="Genomic_DNA"/>
</dbReference>
<dbReference type="HOGENOM" id="CLU_015112_0_0_11"/>
<dbReference type="eggNOG" id="COG0058">
    <property type="taxonomic scope" value="Bacteria"/>
</dbReference>
<keyword evidence="6 13" id="KW-0328">Glycosyltransferase</keyword>
<dbReference type="Proteomes" id="UP000000849">
    <property type="component" value="Chromosome"/>
</dbReference>
<dbReference type="InterPro" id="IPR052182">
    <property type="entry name" value="Glycogen/Maltodextrin_Phosph"/>
</dbReference>
<evidence type="ECO:0000256" key="9">
    <source>
        <dbReference type="ARBA" id="ARBA00023277"/>
    </source>
</evidence>
<dbReference type="SUPFAM" id="SSF53756">
    <property type="entry name" value="UDP-Glycosyltransferase/glycogen phosphorylase"/>
    <property type="match status" value="1"/>
</dbReference>
<dbReference type="AlphaFoldDB" id="D5ULG0"/>
<evidence type="ECO:0000259" key="12">
    <source>
        <dbReference type="Pfam" id="PF11897"/>
    </source>
</evidence>
<evidence type="ECO:0000313" key="13">
    <source>
        <dbReference type="EMBL" id="ADG74002.1"/>
    </source>
</evidence>
<comment type="function">
    <text evidence="10">Phosphorylase is an important allosteric enzyme in carbohydrate metabolism. Enzymes from different sources differ in their regulatory mechanisms and in their natural substrates. However, all known phosphorylases share catalytic and structural properties.</text>
</comment>
<sequence length="856" mass="92768">MRAIRRFTVRTVLPEPLADLDELAHNLRWSWHPGTRAVFEGLDAALWEEVGGDPVALLGALGRERLDELAADEEQVARVRAAAADLRAYREQPRWYQRQSADALPASIAYFSPEFGVAATLPQYSGGLGVLAGDHLKAASDLGVPVVGVGLLYRAGYFRQALDRSGRQTETYPVLDPDGLPLTLLRETDGAPAQVQLALPGGRTLHAQVWVAQVGRVPLLLLDSDVPANDDAARAVTDRLYGGAGTHRLEQELLLGVGGVRALRTHARLTDGPAPDVFHTNEGHAGFLGVERVRELVVDGTSFATALELVRATTVFTTHTPVPAGIDRFERRTVEQYLQALDETRTLPLEDVLALGTEDHEGGDPRLFNMAVMGLRLAGRANGVSRLHGRVSREMFAGLWPGFDPQEVPIGSITNGVHAPTWVAPELAALAAHRMSAQDLATGAGWEAGGTVGDTELWQLRRRLRTRLVTDVRRRLRASWLRRGALPADLRWTDDAFSPDVLTIGFARRVPTYKRLTLMLADPERFAALLLDADRPVQVVVAGKAHPADEPGKRLIAELVAFADQHHVRHRIAFLPDYDMRMAATLYPGCDVWLNNPLRPLEACGTSGMKVALNGGLNLSVLDGWWDEWHDEDNGWVIPTADGVDDAGARDAAEAAALYDVLEQQVVPTFYDRDAEDVPRRWIAMVRHTLATLGPKVQATRMVADYVAHLYVPAAASGAALGADGLTGAAALADWRERVRAAWPRVRVDHVDSGGVATSPQVGDTLHVQAWVALGDLSPDDVEVQVLHGPVAPDDEIAEFRVTALRLDDSLEADRYGYSGDVALTAPGPFGYTVRVVPRHAALTSVAAAGLVTTAP</sequence>
<protein>
    <recommendedName>
        <fullName evidence="4">glycogen phosphorylase</fullName>
        <ecNumber evidence="4">2.4.1.1</ecNumber>
    </recommendedName>
</protein>
<dbReference type="InterPro" id="IPR035090">
    <property type="entry name" value="Pyridoxal_P_attach_site"/>
</dbReference>
<dbReference type="GO" id="GO:0005975">
    <property type="term" value="P:carbohydrate metabolic process"/>
    <property type="evidence" value="ECO:0007669"/>
    <property type="project" value="InterPro"/>
</dbReference>
<dbReference type="GO" id="GO:0008184">
    <property type="term" value="F:glycogen phosphorylase activity"/>
    <property type="evidence" value="ECO:0007669"/>
    <property type="project" value="InterPro"/>
</dbReference>
<evidence type="ECO:0000313" key="14">
    <source>
        <dbReference type="Proteomes" id="UP000000849"/>
    </source>
</evidence>
<dbReference type="CAZy" id="GT35">
    <property type="family name" value="Glycosyltransferase Family 35"/>
</dbReference>
<comment type="cofactor">
    <cofactor evidence="2">
        <name>pyridoxal 5'-phosphate</name>
        <dbReference type="ChEBI" id="CHEBI:597326"/>
    </cofactor>
</comment>
<dbReference type="InterPro" id="IPR000811">
    <property type="entry name" value="Glyco_trans_35"/>
</dbReference>
<dbReference type="OrthoDB" id="9760804at2"/>
<proteinExistence type="inferred from homology"/>
<dbReference type="STRING" id="446466.Cfla_1098"/>
<evidence type="ECO:0000256" key="2">
    <source>
        <dbReference type="ARBA" id="ARBA00001933"/>
    </source>
</evidence>
<organism evidence="13 14">
    <name type="scientific">Cellulomonas flavigena (strain ATCC 482 / DSM 20109 / BCRC 11376 / JCM 18109 / NBRC 3775 / NCIMB 8073 / NRS 134)</name>
    <dbReference type="NCBI Taxonomy" id="446466"/>
    <lineage>
        <taxon>Bacteria</taxon>
        <taxon>Bacillati</taxon>
        <taxon>Actinomycetota</taxon>
        <taxon>Actinomycetes</taxon>
        <taxon>Micrococcales</taxon>
        <taxon>Cellulomonadaceae</taxon>
        <taxon>Cellulomonas</taxon>
    </lineage>
</organism>
<evidence type="ECO:0000256" key="8">
    <source>
        <dbReference type="ARBA" id="ARBA00022898"/>
    </source>
</evidence>
<evidence type="ECO:0000256" key="10">
    <source>
        <dbReference type="ARBA" id="ARBA00025174"/>
    </source>
</evidence>
<keyword evidence="5" id="KW-0021">Allosteric enzyme</keyword>
<keyword evidence="8 11" id="KW-0663">Pyridoxal phosphate</keyword>